<evidence type="ECO:0000313" key="2">
    <source>
        <dbReference type="Proteomes" id="UP001234297"/>
    </source>
</evidence>
<dbReference type="EMBL" id="CM056811">
    <property type="protein sequence ID" value="KAJ8638485.1"/>
    <property type="molecule type" value="Genomic_DNA"/>
</dbReference>
<sequence length="141" mass="14647">MSSPSPSSGLLFGFGFGGNDGYEMVRPAHSSARQAVEQPGVVAVEQPVVVIVEPPPPQPQPPPPPAPSYCSYQGEQPPLPDRSMSLAGRTIPVRACSSLCNPILYGHKNPGSRGNGPLEAVVGGNGNEPPVVGGMGRLRLW</sequence>
<comment type="caution">
    <text evidence="1">The sequence shown here is derived from an EMBL/GenBank/DDBJ whole genome shotgun (WGS) entry which is preliminary data.</text>
</comment>
<reference evidence="1 2" key="1">
    <citation type="journal article" date="2022" name="Hortic Res">
        <title>A haplotype resolved chromosomal level avocado genome allows analysis of novel avocado genes.</title>
        <authorList>
            <person name="Nath O."/>
            <person name="Fletcher S.J."/>
            <person name="Hayward A."/>
            <person name="Shaw L.M."/>
            <person name="Masouleh A.K."/>
            <person name="Furtado A."/>
            <person name="Henry R.J."/>
            <person name="Mitter N."/>
        </authorList>
    </citation>
    <scope>NUCLEOTIDE SEQUENCE [LARGE SCALE GENOMIC DNA]</scope>
    <source>
        <strain evidence="2">cv. Hass</strain>
    </source>
</reference>
<evidence type="ECO:0000313" key="1">
    <source>
        <dbReference type="EMBL" id="KAJ8638485.1"/>
    </source>
</evidence>
<name>A0ACC2LYL4_PERAE</name>
<organism evidence="1 2">
    <name type="scientific">Persea americana</name>
    <name type="common">Avocado</name>
    <dbReference type="NCBI Taxonomy" id="3435"/>
    <lineage>
        <taxon>Eukaryota</taxon>
        <taxon>Viridiplantae</taxon>
        <taxon>Streptophyta</taxon>
        <taxon>Embryophyta</taxon>
        <taxon>Tracheophyta</taxon>
        <taxon>Spermatophyta</taxon>
        <taxon>Magnoliopsida</taxon>
        <taxon>Magnoliidae</taxon>
        <taxon>Laurales</taxon>
        <taxon>Lauraceae</taxon>
        <taxon>Persea</taxon>
    </lineage>
</organism>
<keyword evidence="2" id="KW-1185">Reference proteome</keyword>
<gene>
    <name evidence="1" type="ORF">MRB53_012752</name>
</gene>
<proteinExistence type="predicted"/>
<dbReference type="Proteomes" id="UP001234297">
    <property type="component" value="Chromosome 3"/>
</dbReference>
<accession>A0ACC2LYL4</accession>
<protein>
    <submittedName>
        <fullName evidence="1">Uncharacterized protein</fullName>
    </submittedName>
</protein>